<evidence type="ECO:0000256" key="1">
    <source>
        <dbReference type="SAM" id="SignalP"/>
    </source>
</evidence>
<dbReference type="SUPFAM" id="SSF109998">
    <property type="entry name" value="Triger factor/SurA peptide-binding domain-like"/>
    <property type="match status" value="1"/>
</dbReference>
<reference evidence="2 3" key="1">
    <citation type="submission" date="2020-08" db="EMBL/GenBank/DDBJ databases">
        <title>Genome sequence of Erysipelothrix inopinata DSM 15511T.</title>
        <authorList>
            <person name="Hyun D.-W."/>
            <person name="Bae J.-W."/>
        </authorList>
    </citation>
    <scope>NUCLEOTIDE SEQUENCE [LARGE SCALE GENOMIC DNA]</scope>
    <source>
        <strain evidence="2 3">DSM 15511</strain>
    </source>
</reference>
<dbReference type="PROSITE" id="PS51257">
    <property type="entry name" value="PROKAR_LIPOPROTEIN"/>
    <property type="match status" value="1"/>
</dbReference>
<keyword evidence="1" id="KW-0732">Signal</keyword>
<feature type="chain" id="PRO_5028818592" description="Peptidylprolyl isomerase" evidence="1">
    <location>
        <begin position="24"/>
        <end position="288"/>
    </location>
</feature>
<dbReference type="Proteomes" id="UP000515928">
    <property type="component" value="Chromosome"/>
</dbReference>
<feature type="signal peptide" evidence="1">
    <location>
        <begin position="1"/>
        <end position="23"/>
    </location>
</feature>
<proteinExistence type="predicted"/>
<name>A0A7G9RYF0_9FIRM</name>
<dbReference type="EMBL" id="CP060715">
    <property type="protein sequence ID" value="QNN60625.1"/>
    <property type="molecule type" value="Genomic_DNA"/>
</dbReference>
<dbReference type="AlphaFoldDB" id="A0A7G9RYF0"/>
<evidence type="ECO:0000313" key="3">
    <source>
        <dbReference type="Proteomes" id="UP000515928"/>
    </source>
</evidence>
<gene>
    <name evidence="2" type="ORF">H9L01_09690</name>
</gene>
<keyword evidence="3" id="KW-1185">Reference proteome</keyword>
<protein>
    <recommendedName>
        <fullName evidence="4">Peptidylprolyl isomerase</fullName>
    </recommendedName>
</protein>
<evidence type="ECO:0000313" key="2">
    <source>
        <dbReference type="EMBL" id="QNN60625.1"/>
    </source>
</evidence>
<dbReference type="InterPro" id="IPR027304">
    <property type="entry name" value="Trigger_fact/SurA_dom_sf"/>
</dbReference>
<organism evidence="2 3">
    <name type="scientific">Erysipelothrix inopinata</name>
    <dbReference type="NCBI Taxonomy" id="225084"/>
    <lineage>
        <taxon>Bacteria</taxon>
        <taxon>Bacillati</taxon>
        <taxon>Bacillota</taxon>
        <taxon>Erysipelotrichia</taxon>
        <taxon>Erysipelotrichales</taxon>
        <taxon>Erysipelotrichaceae</taxon>
        <taxon>Erysipelothrix</taxon>
    </lineage>
</organism>
<evidence type="ECO:0008006" key="4">
    <source>
        <dbReference type="Google" id="ProtNLM"/>
    </source>
</evidence>
<dbReference type="KEGG" id="eio:H9L01_09690"/>
<accession>A0A7G9RYF0</accession>
<dbReference type="RefSeq" id="WP_187533749.1">
    <property type="nucleotide sequence ID" value="NZ_CBCSHU010000005.1"/>
</dbReference>
<sequence length="288" mass="32467">MKKILAVLLTLIMLTGCSTDANAKISNSGELVNVNGKSISDNDVFGLIKNAYGTQKVLQQSQSQLVETISDEEVDGEGRKMLEEYKKTFGDEFEKLYQQIGYETEEAYYKDNILAQLKMVKLLKNEMEADFDTLVAENSPRKMSILQVDNADDAAKARERIAAGESMQTVALDYPKAGSTFSGVEQIYLVKGTEFPAVVSQFIKENDVPVLSDVLAVDGENESLKTNYIVQLVETDAKNMKEEVLDTFAKNQTMNNKYLAKLFQKNNFKVYDRQIFDQVTEKYPDYLK</sequence>